<sequence length="134" mass="15443">MADLVFLKDIVKWIKFHLKALEDLKIALNSELILDMVTFNTIYDEQIKQYEKSADISILKFKNNRQNALVNLSFNPLFHSKLNPSLVFKNHSTKSKERTSATKCLSAGKSSLFLLKTYTFNTGNYSSMTTKQKR</sequence>
<organism evidence="1 2">
    <name type="scientific">Caerostris extrusa</name>
    <name type="common">Bark spider</name>
    <name type="synonym">Caerostris bankana</name>
    <dbReference type="NCBI Taxonomy" id="172846"/>
    <lineage>
        <taxon>Eukaryota</taxon>
        <taxon>Metazoa</taxon>
        <taxon>Ecdysozoa</taxon>
        <taxon>Arthropoda</taxon>
        <taxon>Chelicerata</taxon>
        <taxon>Arachnida</taxon>
        <taxon>Araneae</taxon>
        <taxon>Araneomorphae</taxon>
        <taxon>Entelegynae</taxon>
        <taxon>Araneoidea</taxon>
        <taxon>Araneidae</taxon>
        <taxon>Caerostris</taxon>
    </lineage>
</organism>
<dbReference type="AlphaFoldDB" id="A0AAV4YDQ0"/>
<proteinExistence type="predicted"/>
<keyword evidence="2" id="KW-1185">Reference proteome</keyword>
<name>A0AAV4YDQ0_CAEEX</name>
<evidence type="ECO:0000313" key="2">
    <source>
        <dbReference type="Proteomes" id="UP001054945"/>
    </source>
</evidence>
<reference evidence="1 2" key="1">
    <citation type="submission" date="2021-06" db="EMBL/GenBank/DDBJ databases">
        <title>Caerostris extrusa draft genome.</title>
        <authorList>
            <person name="Kono N."/>
            <person name="Arakawa K."/>
        </authorList>
    </citation>
    <scope>NUCLEOTIDE SEQUENCE [LARGE SCALE GENOMIC DNA]</scope>
</reference>
<protein>
    <submittedName>
        <fullName evidence="1">Uncharacterized protein</fullName>
    </submittedName>
</protein>
<gene>
    <name evidence="1" type="ORF">CEXT_380801</name>
</gene>
<accession>A0AAV4YDQ0</accession>
<dbReference type="EMBL" id="BPLR01019287">
    <property type="protein sequence ID" value="GIZ05337.1"/>
    <property type="molecule type" value="Genomic_DNA"/>
</dbReference>
<dbReference type="Proteomes" id="UP001054945">
    <property type="component" value="Unassembled WGS sequence"/>
</dbReference>
<evidence type="ECO:0000313" key="1">
    <source>
        <dbReference type="EMBL" id="GIZ05337.1"/>
    </source>
</evidence>
<comment type="caution">
    <text evidence="1">The sequence shown here is derived from an EMBL/GenBank/DDBJ whole genome shotgun (WGS) entry which is preliminary data.</text>
</comment>